<evidence type="ECO:0008006" key="3">
    <source>
        <dbReference type="Google" id="ProtNLM"/>
    </source>
</evidence>
<dbReference type="STRING" id="314283.MED297_17173"/>
<dbReference type="InterPro" id="IPR015867">
    <property type="entry name" value="N-reg_PII/ATP_PRibTrfase_C"/>
</dbReference>
<dbReference type="Proteomes" id="UP000005953">
    <property type="component" value="Unassembled WGS sequence"/>
</dbReference>
<organism evidence="1 2">
    <name type="scientific">Reinekea blandensis MED297</name>
    <dbReference type="NCBI Taxonomy" id="314283"/>
    <lineage>
        <taxon>Bacteria</taxon>
        <taxon>Pseudomonadati</taxon>
        <taxon>Pseudomonadota</taxon>
        <taxon>Gammaproteobacteria</taxon>
        <taxon>Oceanospirillales</taxon>
        <taxon>Saccharospirillaceae</taxon>
        <taxon>Reinekea</taxon>
    </lineage>
</organism>
<evidence type="ECO:0000313" key="2">
    <source>
        <dbReference type="Proteomes" id="UP000005953"/>
    </source>
</evidence>
<reference evidence="1 2" key="1">
    <citation type="submission" date="2006-02" db="EMBL/GenBank/DDBJ databases">
        <authorList>
            <person name="Pinhassi J."/>
            <person name="Pedros-Alio C."/>
            <person name="Ferriera S."/>
            <person name="Johnson J."/>
            <person name="Kravitz S."/>
            <person name="Halpern A."/>
            <person name="Remington K."/>
            <person name="Beeson K."/>
            <person name="Tran B."/>
            <person name="Rogers Y.-H."/>
            <person name="Friedman R."/>
            <person name="Venter J.C."/>
        </authorList>
    </citation>
    <scope>NUCLEOTIDE SEQUENCE [LARGE SCALE GENOMIC DNA]</scope>
    <source>
        <strain evidence="1 2">MED297</strain>
    </source>
</reference>
<evidence type="ECO:0000313" key="1">
    <source>
        <dbReference type="EMBL" id="EAR09095.1"/>
    </source>
</evidence>
<gene>
    <name evidence="1" type="ORF">MED297_17173</name>
</gene>
<name>A4BFK0_9GAMM</name>
<accession>A4BFK0</accession>
<sequence length="106" mass="11404">MNVIVAYVPSEYVDAVVEAMAQAGAGQIGNYRACAFKVPGQGQFQPMDGADPFVGSVGELEKVSEVRVEMVCANKQTRATLEALIAAHPYEEPAYHVLKARTLADF</sequence>
<proteinExistence type="predicted"/>
<dbReference type="PANTHER" id="PTHR41774">
    <property type="match status" value="1"/>
</dbReference>
<dbReference type="HOGENOM" id="CLU_120084_3_0_6"/>
<dbReference type="InterPro" id="IPR036069">
    <property type="entry name" value="DUF34/NIF3_sf"/>
</dbReference>
<dbReference type="Gene3D" id="3.30.70.120">
    <property type="match status" value="1"/>
</dbReference>
<dbReference type="AlphaFoldDB" id="A4BFK0"/>
<dbReference type="EMBL" id="AAOE01000013">
    <property type="protein sequence ID" value="EAR09095.1"/>
    <property type="molecule type" value="Genomic_DNA"/>
</dbReference>
<dbReference type="PANTHER" id="PTHR41774:SF1">
    <property type="entry name" value="NGG1P INTERACTING FACTOR NIF3"/>
    <property type="match status" value="1"/>
</dbReference>
<dbReference type="FunFam" id="3.30.70.120:FF:000006">
    <property type="entry name" value="GTP cyclohydrolase 1 type 2 homolog"/>
    <property type="match status" value="1"/>
</dbReference>
<comment type="caution">
    <text evidence="1">The sequence shown here is derived from an EMBL/GenBank/DDBJ whole genome shotgun (WGS) entry which is preliminary data.</text>
</comment>
<dbReference type="OrthoDB" id="9795763at2"/>
<dbReference type="SUPFAM" id="SSF102705">
    <property type="entry name" value="NIF3 (NGG1p interacting factor 3)-like"/>
    <property type="match status" value="1"/>
</dbReference>
<dbReference type="RefSeq" id="WP_008043814.1">
    <property type="nucleotide sequence ID" value="NZ_CH724150.1"/>
</dbReference>
<keyword evidence="2" id="KW-1185">Reference proteome</keyword>
<protein>
    <recommendedName>
        <fullName evidence="3">NGG1p interacting factor NIF3</fullName>
    </recommendedName>
</protein>